<evidence type="ECO:0000256" key="6">
    <source>
        <dbReference type="SAM" id="Phobius"/>
    </source>
</evidence>
<evidence type="ECO:0000256" key="5">
    <source>
        <dbReference type="ARBA" id="ARBA00023136"/>
    </source>
</evidence>
<dbReference type="Pfam" id="PF04479">
    <property type="entry name" value="RTA1"/>
    <property type="match status" value="1"/>
</dbReference>
<accession>A0A1E3PQH3</accession>
<organism evidence="7 8">
    <name type="scientific">Nadsonia fulvescens var. elongata DSM 6958</name>
    <dbReference type="NCBI Taxonomy" id="857566"/>
    <lineage>
        <taxon>Eukaryota</taxon>
        <taxon>Fungi</taxon>
        <taxon>Dikarya</taxon>
        <taxon>Ascomycota</taxon>
        <taxon>Saccharomycotina</taxon>
        <taxon>Dipodascomycetes</taxon>
        <taxon>Dipodascales</taxon>
        <taxon>Dipodascales incertae sedis</taxon>
        <taxon>Nadsonia</taxon>
    </lineage>
</organism>
<keyword evidence="5 6" id="KW-0472">Membrane</keyword>
<dbReference type="PANTHER" id="PTHR31465:SF1">
    <property type="entry name" value="PROTEIN RTA1-RELATED"/>
    <property type="match status" value="1"/>
</dbReference>
<dbReference type="OrthoDB" id="3358017at2759"/>
<feature type="transmembrane region" description="Helical" evidence="6">
    <location>
        <begin position="148"/>
        <end position="169"/>
    </location>
</feature>
<reference evidence="7 8" key="1">
    <citation type="journal article" date="2016" name="Proc. Natl. Acad. Sci. U.S.A.">
        <title>Comparative genomics of biotechnologically important yeasts.</title>
        <authorList>
            <person name="Riley R."/>
            <person name="Haridas S."/>
            <person name="Wolfe K.H."/>
            <person name="Lopes M.R."/>
            <person name="Hittinger C.T."/>
            <person name="Goeker M."/>
            <person name="Salamov A.A."/>
            <person name="Wisecaver J.H."/>
            <person name="Long T.M."/>
            <person name="Calvey C.H."/>
            <person name="Aerts A.L."/>
            <person name="Barry K.W."/>
            <person name="Choi C."/>
            <person name="Clum A."/>
            <person name="Coughlan A.Y."/>
            <person name="Deshpande S."/>
            <person name="Douglass A.P."/>
            <person name="Hanson S.J."/>
            <person name="Klenk H.-P."/>
            <person name="LaButti K.M."/>
            <person name="Lapidus A."/>
            <person name="Lindquist E.A."/>
            <person name="Lipzen A.M."/>
            <person name="Meier-Kolthoff J.P."/>
            <person name="Ohm R.A."/>
            <person name="Otillar R.P."/>
            <person name="Pangilinan J.L."/>
            <person name="Peng Y."/>
            <person name="Rokas A."/>
            <person name="Rosa C.A."/>
            <person name="Scheuner C."/>
            <person name="Sibirny A.A."/>
            <person name="Slot J.C."/>
            <person name="Stielow J.B."/>
            <person name="Sun H."/>
            <person name="Kurtzman C.P."/>
            <person name="Blackwell M."/>
            <person name="Grigoriev I.V."/>
            <person name="Jeffries T.W."/>
        </authorList>
    </citation>
    <scope>NUCLEOTIDE SEQUENCE [LARGE SCALE GENOMIC DNA]</scope>
    <source>
        <strain evidence="7 8">DSM 6958</strain>
    </source>
</reference>
<comment type="subcellular location">
    <subcellularLocation>
        <location evidence="1">Membrane</location>
        <topology evidence="1">Multi-pass membrane protein</topology>
    </subcellularLocation>
</comment>
<gene>
    <name evidence="7" type="ORF">NADFUDRAFT_80876</name>
</gene>
<feature type="transmembrane region" description="Helical" evidence="6">
    <location>
        <begin position="110"/>
        <end position="128"/>
    </location>
</feature>
<feature type="transmembrane region" description="Helical" evidence="6">
    <location>
        <begin position="227"/>
        <end position="245"/>
    </location>
</feature>
<evidence type="ECO:0000313" key="8">
    <source>
        <dbReference type="Proteomes" id="UP000095009"/>
    </source>
</evidence>
<feature type="transmembrane region" description="Helical" evidence="6">
    <location>
        <begin position="189"/>
        <end position="207"/>
    </location>
</feature>
<proteinExistence type="inferred from homology"/>
<sequence length="292" mass="32936">MAFFAFSPNNVAAGIFTGLFALTSVAHMYLIIKTRAWFMGAFLLGSLLETCGYIFRIVSHTYPYSLGPFLTQTLLILLAPPLISASLYMVVGRLARATNSESYLLLPRKYISAVFIIFDVFSFFLQAAGGGMMSLESQSSKRRGKSLVIAGLFIQLAAFGIFTLTTILFDIRRRKSGFKLLAQSKTLKWLLITMYAVSALIIVRSIVRTVEYIQGYSGYIIKHEVFIYVFDALLMFIAILLFVVVHPGMWLHALREEFNPSDHDNSNSSDLVQKNEIETLNIQHYFSQNKEL</sequence>
<evidence type="ECO:0000256" key="3">
    <source>
        <dbReference type="ARBA" id="ARBA00022692"/>
    </source>
</evidence>
<keyword evidence="4 6" id="KW-1133">Transmembrane helix</keyword>
<comment type="similarity">
    <text evidence="2">Belongs to the lipid-translocating exporter (LTE) (TC 9.A.26.1) family.</text>
</comment>
<evidence type="ECO:0000256" key="4">
    <source>
        <dbReference type="ARBA" id="ARBA00022989"/>
    </source>
</evidence>
<feature type="transmembrane region" description="Helical" evidence="6">
    <location>
        <begin position="12"/>
        <end position="30"/>
    </location>
</feature>
<feature type="transmembrane region" description="Helical" evidence="6">
    <location>
        <begin position="37"/>
        <end position="57"/>
    </location>
</feature>
<dbReference type="InterPro" id="IPR007568">
    <property type="entry name" value="RTA1"/>
</dbReference>
<evidence type="ECO:0000256" key="2">
    <source>
        <dbReference type="ARBA" id="ARBA00009969"/>
    </source>
</evidence>
<dbReference type="EMBL" id="KV454406">
    <property type="protein sequence ID" value="ODQ67689.1"/>
    <property type="molecule type" value="Genomic_DNA"/>
</dbReference>
<dbReference type="AlphaFoldDB" id="A0A1E3PQH3"/>
<name>A0A1E3PQH3_9ASCO</name>
<dbReference type="GO" id="GO:0016020">
    <property type="term" value="C:membrane"/>
    <property type="evidence" value="ECO:0007669"/>
    <property type="project" value="UniProtKB-SubCell"/>
</dbReference>
<evidence type="ECO:0000313" key="7">
    <source>
        <dbReference type="EMBL" id="ODQ67689.1"/>
    </source>
</evidence>
<protein>
    <submittedName>
        <fullName evidence="7">Putative RTM1-like protein</fullName>
    </submittedName>
</protein>
<dbReference type="Proteomes" id="UP000095009">
    <property type="component" value="Unassembled WGS sequence"/>
</dbReference>
<feature type="transmembrane region" description="Helical" evidence="6">
    <location>
        <begin position="69"/>
        <end position="90"/>
    </location>
</feature>
<dbReference type="STRING" id="857566.A0A1E3PQH3"/>
<keyword evidence="3 6" id="KW-0812">Transmembrane</keyword>
<evidence type="ECO:0000256" key="1">
    <source>
        <dbReference type="ARBA" id="ARBA00004141"/>
    </source>
</evidence>
<keyword evidence="8" id="KW-1185">Reference proteome</keyword>
<dbReference type="PANTHER" id="PTHR31465">
    <property type="entry name" value="PROTEIN RTA1-RELATED"/>
    <property type="match status" value="1"/>
</dbReference>